<dbReference type="SUPFAM" id="SSF46785">
    <property type="entry name" value="Winged helix' DNA-binding domain"/>
    <property type="match status" value="1"/>
</dbReference>
<proteinExistence type="predicted"/>
<dbReference type="RefSeq" id="WP_212688867.1">
    <property type="nucleotide sequence ID" value="NZ_JAGSPN010000013.1"/>
</dbReference>
<name>A0A941I879_9BURK</name>
<comment type="caution">
    <text evidence="3">The sequence shown here is derived from an EMBL/GenBank/DDBJ whole genome shotgun (WGS) entry which is preliminary data.</text>
</comment>
<dbReference type="Proteomes" id="UP000680067">
    <property type="component" value="Unassembled WGS sequence"/>
</dbReference>
<evidence type="ECO:0000259" key="2">
    <source>
        <dbReference type="Pfam" id="PF03551"/>
    </source>
</evidence>
<evidence type="ECO:0000313" key="4">
    <source>
        <dbReference type="Proteomes" id="UP000680067"/>
    </source>
</evidence>
<dbReference type="EMBL" id="JAGSPN010000013">
    <property type="protein sequence ID" value="MBR7783594.1"/>
    <property type="molecule type" value="Genomic_DNA"/>
</dbReference>
<dbReference type="Pfam" id="PF03551">
    <property type="entry name" value="PadR"/>
    <property type="match status" value="1"/>
</dbReference>
<dbReference type="InterPro" id="IPR005149">
    <property type="entry name" value="Tscrpt_reg_PadR_N"/>
</dbReference>
<evidence type="ECO:0000313" key="3">
    <source>
        <dbReference type="EMBL" id="MBR7783594.1"/>
    </source>
</evidence>
<accession>A0A941I879</accession>
<dbReference type="InterPro" id="IPR036390">
    <property type="entry name" value="WH_DNA-bd_sf"/>
</dbReference>
<dbReference type="Gene3D" id="1.10.10.10">
    <property type="entry name" value="Winged helix-like DNA-binding domain superfamily/Winged helix DNA-binding domain"/>
    <property type="match status" value="1"/>
</dbReference>
<dbReference type="PANTHER" id="PTHR43252">
    <property type="entry name" value="TRANSCRIPTIONAL REGULATOR YQJI"/>
    <property type="match status" value="1"/>
</dbReference>
<dbReference type="AlphaFoldDB" id="A0A941I879"/>
<feature type="domain" description="Transcription regulator PadR N-terminal" evidence="2">
    <location>
        <begin position="73"/>
        <end position="141"/>
    </location>
</feature>
<sequence length="215" mass="23240">MSDFHHHRERAFCRSHGAVPGHQHIAHAGSFGGHHPEGHHGSGRGGGGHGGHGGRHGRGGRMFEQGAIKILALNLVAERPCYGYELIKYIETLVGGDYSPSPGVIYPTLTYLVDMGWATVTEGDAGRKQYTVTAAGLEQLERVRPELHALLARLKLVREGSDARRSPDIERAMNNLKAVLHVRFSEGNASPELARKIAALIDEAALGIQKLEVSV</sequence>
<evidence type="ECO:0000256" key="1">
    <source>
        <dbReference type="SAM" id="MobiDB-lite"/>
    </source>
</evidence>
<gene>
    <name evidence="3" type="ORF">KDM89_15725</name>
</gene>
<dbReference type="PANTHER" id="PTHR43252:SF7">
    <property type="entry name" value="TRANSCRIPTIONAL REGULATOR YQJI"/>
    <property type="match status" value="1"/>
</dbReference>
<protein>
    <submittedName>
        <fullName evidence="3">PadR family transcriptional regulator</fullName>
    </submittedName>
</protein>
<keyword evidence="4" id="KW-1185">Reference proteome</keyword>
<organism evidence="3 4">
    <name type="scientific">Undibacterium luofuense</name>
    <dbReference type="NCBI Taxonomy" id="2828733"/>
    <lineage>
        <taxon>Bacteria</taxon>
        <taxon>Pseudomonadati</taxon>
        <taxon>Pseudomonadota</taxon>
        <taxon>Betaproteobacteria</taxon>
        <taxon>Burkholderiales</taxon>
        <taxon>Oxalobacteraceae</taxon>
        <taxon>Undibacterium</taxon>
    </lineage>
</organism>
<feature type="region of interest" description="Disordered" evidence="1">
    <location>
        <begin position="24"/>
        <end position="59"/>
    </location>
</feature>
<reference evidence="3" key="1">
    <citation type="submission" date="2021-04" db="EMBL/GenBank/DDBJ databases">
        <title>novel species isolated from subtropical streams in China.</title>
        <authorList>
            <person name="Lu H."/>
        </authorList>
    </citation>
    <scope>NUCLEOTIDE SEQUENCE</scope>
    <source>
        <strain evidence="3">LFS511W</strain>
    </source>
</reference>
<dbReference type="InterPro" id="IPR036388">
    <property type="entry name" value="WH-like_DNA-bd_sf"/>
</dbReference>